<dbReference type="SUPFAM" id="SSF46785">
    <property type="entry name" value="Winged helix' DNA-binding domain"/>
    <property type="match status" value="1"/>
</dbReference>
<protein>
    <submittedName>
        <fullName evidence="2">Crp/Fnr family transcriptional regulator</fullName>
    </submittedName>
</protein>
<dbReference type="SMART" id="SM00100">
    <property type="entry name" value="cNMP"/>
    <property type="match status" value="1"/>
</dbReference>
<dbReference type="PRINTS" id="PR00103">
    <property type="entry name" value="CAMPKINASE"/>
</dbReference>
<name>A0A9D8KCY6_9DELT</name>
<accession>A0A9D8KCY6</accession>
<organism evidence="2 3">
    <name type="scientific">Candidatus Zymogenus saltonus</name>
    <dbReference type="NCBI Taxonomy" id="2844893"/>
    <lineage>
        <taxon>Bacteria</taxon>
        <taxon>Deltaproteobacteria</taxon>
        <taxon>Candidatus Zymogenia</taxon>
        <taxon>Candidatus Zymogeniales</taxon>
        <taxon>Candidatus Zymogenaceae</taxon>
        <taxon>Candidatus Zymogenus</taxon>
    </lineage>
</organism>
<dbReference type="InterPro" id="IPR018490">
    <property type="entry name" value="cNMP-bd_dom_sf"/>
</dbReference>
<dbReference type="SUPFAM" id="SSF51206">
    <property type="entry name" value="cAMP-binding domain-like"/>
    <property type="match status" value="1"/>
</dbReference>
<dbReference type="PANTHER" id="PTHR24567">
    <property type="entry name" value="CRP FAMILY TRANSCRIPTIONAL REGULATORY PROTEIN"/>
    <property type="match status" value="1"/>
</dbReference>
<dbReference type="InterPro" id="IPR050397">
    <property type="entry name" value="Env_Response_Regulators"/>
</dbReference>
<reference evidence="2" key="1">
    <citation type="journal article" date="2021" name="Environ. Microbiol.">
        <title>Genomic characterization of three novel Desulfobacterota classes expand the metabolic and phylogenetic diversity of the phylum.</title>
        <authorList>
            <person name="Murphy C.L."/>
            <person name="Biggerstaff J."/>
            <person name="Eichhorn A."/>
            <person name="Ewing E."/>
            <person name="Shahan R."/>
            <person name="Soriano D."/>
            <person name="Stewart S."/>
            <person name="VanMol K."/>
            <person name="Walker R."/>
            <person name="Walters P."/>
            <person name="Elshahed M.S."/>
            <person name="Youssef N.H."/>
        </authorList>
    </citation>
    <scope>NUCLEOTIDE SEQUENCE</scope>
    <source>
        <strain evidence="2">Zod_Metabat.24</strain>
    </source>
</reference>
<dbReference type="GO" id="GO:0005829">
    <property type="term" value="C:cytosol"/>
    <property type="evidence" value="ECO:0007669"/>
    <property type="project" value="TreeGrafter"/>
</dbReference>
<dbReference type="Gene3D" id="2.60.120.10">
    <property type="entry name" value="Jelly Rolls"/>
    <property type="match status" value="1"/>
</dbReference>
<dbReference type="AlphaFoldDB" id="A0A9D8KCY6"/>
<dbReference type="GO" id="GO:0003700">
    <property type="term" value="F:DNA-binding transcription factor activity"/>
    <property type="evidence" value="ECO:0007669"/>
    <property type="project" value="TreeGrafter"/>
</dbReference>
<dbReference type="InterPro" id="IPR014710">
    <property type="entry name" value="RmlC-like_jellyroll"/>
</dbReference>
<evidence type="ECO:0000313" key="2">
    <source>
        <dbReference type="EMBL" id="MBN1572258.1"/>
    </source>
</evidence>
<dbReference type="InterPro" id="IPR000595">
    <property type="entry name" value="cNMP-bd_dom"/>
</dbReference>
<dbReference type="PROSITE" id="PS50042">
    <property type="entry name" value="CNMP_BINDING_3"/>
    <property type="match status" value="1"/>
</dbReference>
<reference evidence="2" key="2">
    <citation type="submission" date="2021-01" db="EMBL/GenBank/DDBJ databases">
        <authorList>
            <person name="Hahn C.R."/>
            <person name="Youssef N.H."/>
            <person name="Elshahed M."/>
        </authorList>
    </citation>
    <scope>NUCLEOTIDE SEQUENCE</scope>
    <source>
        <strain evidence="2">Zod_Metabat.24</strain>
    </source>
</reference>
<proteinExistence type="predicted"/>
<comment type="caution">
    <text evidence="2">The sequence shown here is derived from an EMBL/GenBank/DDBJ whole genome shotgun (WGS) entry which is preliminary data.</text>
</comment>
<dbReference type="PROSITE" id="PS00889">
    <property type="entry name" value="CNMP_BINDING_2"/>
    <property type="match status" value="1"/>
</dbReference>
<dbReference type="PANTHER" id="PTHR24567:SF74">
    <property type="entry name" value="HTH-TYPE TRANSCRIPTIONAL REGULATOR ARCR"/>
    <property type="match status" value="1"/>
</dbReference>
<dbReference type="CDD" id="cd00038">
    <property type="entry name" value="CAP_ED"/>
    <property type="match status" value="1"/>
</dbReference>
<dbReference type="InterPro" id="IPR018488">
    <property type="entry name" value="cNMP-bd_CS"/>
</dbReference>
<dbReference type="Proteomes" id="UP000809273">
    <property type="component" value="Unassembled WGS sequence"/>
</dbReference>
<evidence type="ECO:0000259" key="1">
    <source>
        <dbReference type="PROSITE" id="PS50042"/>
    </source>
</evidence>
<dbReference type="InterPro" id="IPR036390">
    <property type="entry name" value="WH_DNA-bd_sf"/>
</dbReference>
<feature type="domain" description="Cyclic nucleotide-binding" evidence="1">
    <location>
        <begin position="1"/>
        <end position="110"/>
    </location>
</feature>
<sequence length="214" mass="23885">MEKLYDKFGKSIPKGTVIFNEGESGDDMFIIHEGKVKISKKARSIETTLAELSKGDFFGEMAILERGTRSATAVALTDLKVLVLDEKTFESLLMSNPNVALRMMKKMAERLRSADQRIETLLFKDATSKVVDMISKIANEKGIESDKGMVVKITVSDLAGRVGLDIDKTRNVLDSLVERKFLLLGDDQLTIRNPKSLNKILSYIELKEQLGDII</sequence>
<dbReference type="Pfam" id="PF00027">
    <property type="entry name" value="cNMP_binding"/>
    <property type="match status" value="1"/>
</dbReference>
<dbReference type="EMBL" id="JAFGIX010000018">
    <property type="protein sequence ID" value="MBN1572258.1"/>
    <property type="molecule type" value="Genomic_DNA"/>
</dbReference>
<evidence type="ECO:0000313" key="3">
    <source>
        <dbReference type="Proteomes" id="UP000809273"/>
    </source>
</evidence>
<gene>
    <name evidence="2" type="ORF">JW984_03565</name>
</gene>